<dbReference type="EMBL" id="JAIVGD010000001">
    <property type="protein sequence ID" value="KAH0782306.1"/>
    <property type="molecule type" value="Genomic_DNA"/>
</dbReference>
<evidence type="ECO:0000313" key="2">
    <source>
        <dbReference type="Proteomes" id="UP000826656"/>
    </source>
</evidence>
<sequence length="77" mass="8506">MYTNDRLEKVQKFGEVGAQSPTVTESSANSMASKVVSILLKGYLNRHNLSFCIPKILKNTSKNHSYQEVLSSRATGT</sequence>
<protein>
    <submittedName>
        <fullName evidence="1">Uncharacterized protein</fullName>
    </submittedName>
</protein>
<comment type="caution">
    <text evidence="1">The sequence shown here is derived from an EMBL/GenBank/DDBJ whole genome shotgun (WGS) entry which is preliminary data.</text>
</comment>
<gene>
    <name evidence="1" type="ORF">KY290_001904</name>
</gene>
<name>A0ABQ7WNL2_SOLTU</name>
<reference evidence="1 2" key="1">
    <citation type="journal article" date="2021" name="bioRxiv">
        <title>Chromosome-scale and haplotype-resolved genome assembly of a tetraploid potato cultivar.</title>
        <authorList>
            <person name="Sun H."/>
            <person name="Jiao W.-B."/>
            <person name="Krause K."/>
            <person name="Campoy J.A."/>
            <person name="Goel M."/>
            <person name="Folz-Donahue K."/>
            <person name="Kukat C."/>
            <person name="Huettel B."/>
            <person name="Schneeberger K."/>
        </authorList>
    </citation>
    <scope>NUCLEOTIDE SEQUENCE [LARGE SCALE GENOMIC DNA]</scope>
    <source>
        <strain evidence="1">SolTubOtavaFocal</strain>
        <tissue evidence="1">Leaves</tissue>
    </source>
</reference>
<accession>A0ABQ7WNL2</accession>
<dbReference type="Proteomes" id="UP000826656">
    <property type="component" value="Unassembled WGS sequence"/>
</dbReference>
<proteinExistence type="predicted"/>
<organism evidence="1 2">
    <name type="scientific">Solanum tuberosum</name>
    <name type="common">Potato</name>
    <dbReference type="NCBI Taxonomy" id="4113"/>
    <lineage>
        <taxon>Eukaryota</taxon>
        <taxon>Viridiplantae</taxon>
        <taxon>Streptophyta</taxon>
        <taxon>Embryophyta</taxon>
        <taxon>Tracheophyta</taxon>
        <taxon>Spermatophyta</taxon>
        <taxon>Magnoliopsida</taxon>
        <taxon>eudicotyledons</taxon>
        <taxon>Gunneridae</taxon>
        <taxon>Pentapetalae</taxon>
        <taxon>asterids</taxon>
        <taxon>lamiids</taxon>
        <taxon>Solanales</taxon>
        <taxon>Solanaceae</taxon>
        <taxon>Solanoideae</taxon>
        <taxon>Solaneae</taxon>
        <taxon>Solanum</taxon>
    </lineage>
</organism>
<evidence type="ECO:0000313" key="1">
    <source>
        <dbReference type="EMBL" id="KAH0782306.1"/>
    </source>
</evidence>
<keyword evidence="2" id="KW-1185">Reference proteome</keyword>